<sequence>MHATTFLLAALSLATTSLAASSPAAVEKRFEGGWCGVHVQVTQDHDNHWATVKVFDSNQVQIAQKDAQENVGDAITAAVGGNGLTEVLVVKVVAGTESPVNSNSSFYLRSLAVFTSYYVSSMLTKHVLHTGFLRIRRRSLGIGQDSHAE</sequence>
<gene>
    <name evidence="2" type="ORF">PG993_013169</name>
</gene>
<feature type="signal peptide" evidence="1">
    <location>
        <begin position="1"/>
        <end position="19"/>
    </location>
</feature>
<evidence type="ECO:0000256" key="1">
    <source>
        <dbReference type="SAM" id="SignalP"/>
    </source>
</evidence>
<feature type="chain" id="PRO_5046381021" evidence="1">
    <location>
        <begin position="20"/>
        <end position="149"/>
    </location>
</feature>
<proteinExistence type="predicted"/>
<name>A0ABR1RY22_9PEZI</name>
<accession>A0ABR1RY22</accession>
<dbReference type="EMBL" id="JAQQWK010000012">
    <property type="protein sequence ID" value="KAK8022402.1"/>
    <property type="molecule type" value="Genomic_DNA"/>
</dbReference>
<dbReference type="Proteomes" id="UP001444661">
    <property type="component" value="Unassembled WGS sequence"/>
</dbReference>
<keyword evidence="3" id="KW-1185">Reference proteome</keyword>
<reference evidence="2 3" key="1">
    <citation type="submission" date="2023-01" db="EMBL/GenBank/DDBJ databases">
        <title>Analysis of 21 Apiospora genomes using comparative genomics revels a genus with tremendous synthesis potential of carbohydrate active enzymes and secondary metabolites.</title>
        <authorList>
            <person name="Sorensen T."/>
        </authorList>
    </citation>
    <scope>NUCLEOTIDE SEQUENCE [LARGE SCALE GENOMIC DNA]</scope>
    <source>
        <strain evidence="2 3">CBS 33761</strain>
    </source>
</reference>
<organism evidence="2 3">
    <name type="scientific">Apiospora rasikravindrae</name>
    <dbReference type="NCBI Taxonomy" id="990691"/>
    <lineage>
        <taxon>Eukaryota</taxon>
        <taxon>Fungi</taxon>
        <taxon>Dikarya</taxon>
        <taxon>Ascomycota</taxon>
        <taxon>Pezizomycotina</taxon>
        <taxon>Sordariomycetes</taxon>
        <taxon>Xylariomycetidae</taxon>
        <taxon>Amphisphaeriales</taxon>
        <taxon>Apiosporaceae</taxon>
        <taxon>Apiospora</taxon>
    </lineage>
</organism>
<evidence type="ECO:0000313" key="2">
    <source>
        <dbReference type="EMBL" id="KAK8022402.1"/>
    </source>
</evidence>
<comment type="caution">
    <text evidence="2">The sequence shown here is derived from an EMBL/GenBank/DDBJ whole genome shotgun (WGS) entry which is preliminary data.</text>
</comment>
<protein>
    <submittedName>
        <fullName evidence="2">Uncharacterized protein</fullName>
    </submittedName>
</protein>
<evidence type="ECO:0000313" key="3">
    <source>
        <dbReference type="Proteomes" id="UP001444661"/>
    </source>
</evidence>
<keyword evidence="1" id="KW-0732">Signal</keyword>